<gene>
    <name evidence="4" type="ORF">BE221DRAFT_192116</name>
</gene>
<keyword evidence="2" id="KW-0520">NAD</keyword>
<dbReference type="Proteomes" id="UP000195557">
    <property type="component" value="Unassembled WGS sequence"/>
</dbReference>
<name>A0A1Y5I970_OSTTA</name>
<dbReference type="InterPro" id="IPR036291">
    <property type="entry name" value="NAD(P)-bd_dom_sf"/>
</dbReference>
<accession>A0A1Y5I970</accession>
<dbReference type="EMBL" id="KZ155784">
    <property type="protein sequence ID" value="OUS46128.1"/>
    <property type="molecule type" value="Genomic_DNA"/>
</dbReference>
<feature type="region of interest" description="Disordered" evidence="3">
    <location>
        <begin position="1"/>
        <end position="20"/>
    </location>
</feature>
<protein>
    <submittedName>
        <fullName evidence="4">Putative NAD+-dependent epimerase</fullName>
    </submittedName>
</protein>
<evidence type="ECO:0000313" key="4">
    <source>
        <dbReference type="EMBL" id="OUS46128.1"/>
    </source>
</evidence>
<dbReference type="CDD" id="cd05266">
    <property type="entry name" value="SDR_a4"/>
    <property type="match status" value="1"/>
</dbReference>
<evidence type="ECO:0000256" key="2">
    <source>
        <dbReference type="ARBA" id="ARBA00023027"/>
    </source>
</evidence>
<dbReference type="Gene3D" id="3.40.50.720">
    <property type="entry name" value="NAD(P)-binding Rossmann-like Domain"/>
    <property type="match status" value="1"/>
</dbReference>
<dbReference type="eggNOG" id="KOG0747">
    <property type="taxonomic scope" value="Eukaryota"/>
</dbReference>
<sequence>MSRPRTRATSTSRTRATVSRRRLEVDTRRARAVKTNRRPVIENASRCAARARLERPRRGVTMTSTSESDAAFVFGMGFLGREVARALGRDDGAKTTRGTTRSAEVGRVKERNVRAWDGGFDADVAACVRRARVVVSCVPPVEASDGTWSDPVYDAYAETLASAHPDGTNVTRFFGYCSTTSTSACAPESDKARARLDAESKWRALAARSNGALKAVSFRLGGIYGPNRSALETAMRRAGKDASESASSRARDARAFTSRVHVRDAANVIAAIARAGDEASDVYNVVDDYPVSRLSAVKFAGQILGLCPGDDRTESTSDEDSKSWTGEKRVRNDLIMRELARFGERTSLEFPSVYHGLRDIAVSEGKLPVDEAFDEWFAKNFPKLASGEYAGIRYFTCDDARDVPTGENVMEMRRNLGHDRWFFEFIRPR</sequence>
<dbReference type="PANTHER" id="PTHR43574">
    <property type="entry name" value="EPIMERASE-RELATED"/>
    <property type="match status" value="1"/>
</dbReference>
<evidence type="ECO:0000256" key="1">
    <source>
        <dbReference type="ARBA" id="ARBA00007637"/>
    </source>
</evidence>
<comment type="similarity">
    <text evidence="1">Belongs to the NAD(P)-dependent epimerase/dehydratase family.</text>
</comment>
<evidence type="ECO:0000256" key="3">
    <source>
        <dbReference type="SAM" id="MobiDB-lite"/>
    </source>
</evidence>
<dbReference type="AlphaFoldDB" id="A0A1Y5I970"/>
<organism evidence="4">
    <name type="scientific">Ostreococcus tauri</name>
    <name type="common">Marine green alga</name>
    <dbReference type="NCBI Taxonomy" id="70448"/>
    <lineage>
        <taxon>Eukaryota</taxon>
        <taxon>Viridiplantae</taxon>
        <taxon>Chlorophyta</taxon>
        <taxon>Mamiellophyceae</taxon>
        <taxon>Mamiellales</taxon>
        <taxon>Bathycoccaceae</taxon>
        <taxon>Ostreococcus</taxon>
    </lineage>
</organism>
<dbReference type="SUPFAM" id="SSF51735">
    <property type="entry name" value="NAD(P)-binding Rossmann-fold domains"/>
    <property type="match status" value="1"/>
</dbReference>
<proteinExistence type="inferred from homology"/>
<feature type="compositionally biased region" description="Low complexity" evidence="3">
    <location>
        <begin position="7"/>
        <end position="17"/>
    </location>
</feature>
<reference evidence="4" key="1">
    <citation type="submission" date="2017-04" db="EMBL/GenBank/DDBJ databases">
        <title>Population genomics of picophytoplankton unveils novel chromosome hypervariability.</title>
        <authorList>
            <consortium name="DOE Joint Genome Institute"/>
            <person name="Blanc-Mathieu R."/>
            <person name="Krasovec M."/>
            <person name="Hebrard M."/>
            <person name="Yau S."/>
            <person name="Desgranges E."/>
            <person name="Martin J."/>
            <person name="Schackwitz W."/>
            <person name="Kuo A."/>
            <person name="Salin G."/>
            <person name="Donnadieu C."/>
            <person name="Desdevises Y."/>
            <person name="Sanchez-Ferandin S."/>
            <person name="Moreau H."/>
            <person name="Rivals E."/>
            <person name="Grigoriev I.V."/>
            <person name="Grimsley N."/>
            <person name="Eyre-Walker A."/>
            <person name="Piganeau G."/>
        </authorList>
    </citation>
    <scope>NUCLEOTIDE SEQUENCE [LARGE SCALE GENOMIC DNA]</scope>
    <source>
        <strain evidence="4">RCC 1115</strain>
    </source>
</reference>